<dbReference type="InterPro" id="IPR032675">
    <property type="entry name" value="LRR_dom_sf"/>
</dbReference>
<dbReference type="RefSeq" id="XP_025601261.1">
    <property type="nucleotide sequence ID" value="XM_025743877.1"/>
</dbReference>
<reference evidence="1 2" key="1">
    <citation type="journal article" date="2018" name="Mol. Biol. Evol.">
        <title>Broad Genomic Sampling Reveals a Smut Pathogenic Ancestry of the Fungal Clade Ustilaginomycotina.</title>
        <authorList>
            <person name="Kijpornyongpan T."/>
            <person name="Mondo S.J."/>
            <person name="Barry K."/>
            <person name="Sandor L."/>
            <person name="Lee J."/>
            <person name="Lipzen A."/>
            <person name="Pangilinan J."/>
            <person name="LaButti K."/>
            <person name="Hainaut M."/>
            <person name="Henrissat B."/>
            <person name="Grigoriev I.V."/>
            <person name="Spatafora J.W."/>
            <person name="Aime M.C."/>
        </authorList>
    </citation>
    <scope>NUCLEOTIDE SEQUENCE [LARGE SCALE GENOMIC DNA]</scope>
    <source>
        <strain evidence="1 2">MCA 4186</strain>
    </source>
</reference>
<keyword evidence="2" id="KW-1185">Reference proteome</keyword>
<gene>
    <name evidence="1" type="ORF">FA09DRAFT_336372</name>
</gene>
<protein>
    <recommendedName>
        <fullName evidence="3">F-box domain-containing protein</fullName>
    </recommendedName>
</protein>
<evidence type="ECO:0008006" key="3">
    <source>
        <dbReference type="Google" id="ProtNLM"/>
    </source>
</evidence>
<dbReference type="EMBL" id="KZ819284">
    <property type="protein sequence ID" value="PWO00983.1"/>
    <property type="molecule type" value="Genomic_DNA"/>
</dbReference>
<dbReference type="Proteomes" id="UP000245946">
    <property type="component" value="Unassembled WGS sequence"/>
</dbReference>
<dbReference type="GeneID" id="37271421"/>
<evidence type="ECO:0000313" key="1">
    <source>
        <dbReference type="EMBL" id="PWO00983.1"/>
    </source>
</evidence>
<dbReference type="AlphaFoldDB" id="A0A316ZJ33"/>
<accession>A0A316ZJ33</accession>
<evidence type="ECO:0000313" key="2">
    <source>
        <dbReference type="Proteomes" id="UP000245946"/>
    </source>
</evidence>
<sequence length="490" mass="52353">MSHSSSHFLMLPTDVHAMIADQLCADSLLQLSLACHQAKDIYAKPLASCASLCGAEQILRFIQRCSSQVDVSQRAPCCSSGHPLPRKPAGDVKAAKSRAEAIRDLVLWEPGTLHGSETSELLRLLHALEEDRGPVDVAATGGLLGAVVRLCPNLRALTVAQSSLPFSAPLAVALCTWATDLRHLTFKTKHCDVDSVALVLDSLPLRSLNVSGLRTCPCRGTAGVSKAASDLGDAIARAPELRRLVLTSSRATAVAGGSLFTRMARSSNTVLESLEIRRSPVSGPALGAFLASPAASRLSHLFLGGLKRVYARHLSEALEAAHGAQSSIVSSHAALELELDGRLFSQDLLRMLGHRISRLRVFEPSVRCLELVMDAQQQGRLPRLAHVTLLPREGHEARCRQALQAFEHAGVARAELGDEAWTAVQAEKQQMREAARLEEEARLQSAANAATGDWEADPEGMVWGGGALGCMGALVTEAWSGGGAIDVWRE</sequence>
<dbReference type="Gene3D" id="3.80.10.10">
    <property type="entry name" value="Ribonuclease Inhibitor"/>
    <property type="match status" value="1"/>
</dbReference>
<organism evidence="1 2">
    <name type="scientific">Tilletiopsis washingtonensis</name>
    <dbReference type="NCBI Taxonomy" id="58919"/>
    <lineage>
        <taxon>Eukaryota</taxon>
        <taxon>Fungi</taxon>
        <taxon>Dikarya</taxon>
        <taxon>Basidiomycota</taxon>
        <taxon>Ustilaginomycotina</taxon>
        <taxon>Exobasidiomycetes</taxon>
        <taxon>Entylomatales</taxon>
        <taxon>Entylomatales incertae sedis</taxon>
        <taxon>Tilletiopsis</taxon>
    </lineage>
</organism>
<dbReference type="OrthoDB" id="3336117at2759"/>
<name>A0A316ZJ33_9BASI</name>
<proteinExistence type="predicted"/>